<dbReference type="AlphaFoldDB" id="A0A7W6RZA9"/>
<dbReference type="PANTHER" id="PTHR47755:SF1">
    <property type="entry name" value="CELL DIVISION PROTEIN FTSX"/>
    <property type="match status" value="1"/>
</dbReference>
<dbReference type="GO" id="GO:0016020">
    <property type="term" value="C:membrane"/>
    <property type="evidence" value="ECO:0007669"/>
    <property type="project" value="InterPro"/>
</dbReference>
<feature type="transmembrane region" description="Helical" evidence="1">
    <location>
        <begin position="12"/>
        <end position="38"/>
    </location>
</feature>
<evidence type="ECO:0000256" key="1">
    <source>
        <dbReference type="SAM" id="Phobius"/>
    </source>
</evidence>
<comment type="caution">
    <text evidence="2">The sequence shown here is derived from an EMBL/GenBank/DDBJ whole genome shotgun (WGS) entry which is preliminary data.</text>
</comment>
<keyword evidence="1" id="KW-0812">Transmembrane</keyword>
<dbReference type="InterPro" id="IPR004513">
    <property type="entry name" value="FtsX"/>
</dbReference>
<sequence>MMRTDLPLARDRAAVLVPVLVGIMVFLAVLAGAGALALDNVLDRWKRDVSGSLTAQVPPVPGIGEAARAATDDRVARAVAALRAQPGVAAVRALDRGELTALVEPWIGSGALLQDLPMPRLIDITLRPGAVDRVDPAAMAAALRAAVPEATLDEHRLWLARLMDLGEAIGGLALAVVLVVGAATAVAVVHATRAGLAVHRPVIEILHMIGAQDEYIARQFAGHALLQGLKGGLGGFMLAIPALAGVGLLADRIEGGLVPRVGLSPLDWAVLMLLPLGAAALAMLTARLTVLHTLARMP</sequence>
<proteinExistence type="predicted"/>
<keyword evidence="2" id="KW-0131">Cell cycle</keyword>
<protein>
    <submittedName>
        <fullName evidence="2">Cell division transport system permease protein</fullName>
    </submittedName>
</protein>
<feature type="transmembrane region" description="Helical" evidence="1">
    <location>
        <begin position="270"/>
        <end position="290"/>
    </location>
</feature>
<name>A0A7W6RZA9_9PROT</name>
<dbReference type="GO" id="GO:0032153">
    <property type="term" value="C:cell division site"/>
    <property type="evidence" value="ECO:0007669"/>
    <property type="project" value="TreeGrafter"/>
</dbReference>
<organism evidence="2 3">
    <name type="scientific">Roseospira goensis</name>
    <dbReference type="NCBI Taxonomy" id="391922"/>
    <lineage>
        <taxon>Bacteria</taxon>
        <taxon>Pseudomonadati</taxon>
        <taxon>Pseudomonadota</taxon>
        <taxon>Alphaproteobacteria</taxon>
        <taxon>Rhodospirillales</taxon>
        <taxon>Rhodospirillaceae</taxon>
        <taxon>Roseospira</taxon>
    </lineage>
</organism>
<dbReference type="Proteomes" id="UP000555728">
    <property type="component" value="Unassembled WGS sequence"/>
</dbReference>
<evidence type="ECO:0000313" key="3">
    <source>
        <dbReference type="Proteomes" id="UP000555728"/>
    </source>
</evidence>
<feature type="transmembrane region" description="Helical" evidence="1">
    <location>
        <begin position="233"/>
        <end position="250"/>
    </location>
</feature>
<dbReference type="PANTHER" id="PTHR47755">
    <property type="entry name" value="CELL DIVISION PROTEIN FTSX"/>
    <property type="match status" value="1"/>
</dbReference>
<keyword evidence="1" id="KW-1133">Transmembrane helix</keyword>
<evidence type="ECO:0000313" key="2">
    <source>
        <dbReference type="EMBL" id="MBB4286010.1"/>
    </source>
</evidence>
<dbReference type="EMBL" id="JACIGI010000011">
    <property type="protein sequence ID" value="MBB4286010.1"/>
    <property type="molecule type" value="Genomic_DNA"/>
</dbReference>
<keyword evidence="2" id="KW-0132">Cell division</keyword>
<keyword evidence="1" id="KW-0472">Membrane</keyword>
<accession>A0A7W6RZA9</accession>
<gene>
    <name evidence="2" type="ORF">GGD88_001733</name>
</gene>
<reference evidence="2 3" key="1">
    <citation type="submission" date="2020-08" db="EMBL/GenBank/DDBJ databases">
        <title>Genome sequencing of Purple Non-Sulfur Bacteria from various extreme environments.</title>
        <authorList>
            <person name="Mayer M."/>
        </authorList>
    </citation>
    <scope>NUCLEOTIDE SEQUENCE [LARGE SCALE GENOMIC DNA]</scope>
    <source>
        <strain evidence="2 3">JA135</strain>
    </source>
</reference>
<keyword evidence="3" id="KW-1185">Reference proteome</keyword>
<dbReference type="GO" id="GO:0051301">
    <property type="term" value="P:cell division"/>
    <property type="evidence" value="ECO:0007669"/>
    <property type="project" value="UniProtKB-KW"/>
</dbReference>
<feature type="transmembrane region" description="Helical" evidence="1">
    <location>
        <begin position="168"/>
        <end position="191"/>
    </location>
</feature>